<dbReference type="GO" id="GO:0000287">
    <property type="term" value="F:magnesium ion binding"/>
    <property type="evidence" value="ECO:0007669"/>
    <property type="project" value="InterPro"/>
</dbReference>
<evidence type="ECO:0000256" key="1">
    <source>
        <dbReference type="ARBA" id="ARBA00007812"/>
    </source>
</evidence>
<dbReference type="GO" id="GO:0050660">
    <property type="term" value="F:flavin adenine dinucleotide binding"/>
    <property type="evidence" value="ECO:0007669"/>
    <property type="project" value="TreeGrafter"/>
</dbReference>
<dbReference type="InterPro" id="IPR029061">
    <property type="entry name" value="THDP-binding"/>
</dbReference>
<keyword evidence="2 3" id="KW-0786">Thiamine pyrophosphate</keyword>
<feature type="domain" description="Thiamine pyrophosphate enzyme N-terminal TPP-binding" evidence="6">
    <location>
        <begin position="1"/>
        <end position="105"/>
    </location>
</feature>
<dbReference type="PANTHER" id="PTHR18968:SF129">
    <property type="entry name" value="ACETOLACTATE SYNTHASE"/>
    <property type="match status" value="1"/>
</dbReference>
<dbReference type="Gene3D" id="3.40.50.970">
    <property type="match status" value="2"/>
</dbReference>
<dbReference type="EMBL" id="FPKU01000003">
    <property type="protein sequence ID" value="SFZ86045.1"/>
    <property type="molecule type" value="Genomic_DNA"/>
</dbReference>
<dbReference type="PANTHER" id="PTHR18968">
    <property type="entry name" value="THIAMINE PYROPHOSPHATE ENZYMES"/>
    <property type="match status" value="1"/>
</dbReference>
<protein>
    <submittedName>
        <fullName evidence="7">Acetolactate synthase-1/2/3 large subunit</fullName>
    </submittedName>
</protein>
<evidence type="ECO:0000259" key="4">
    <source>
        <dbReference type="Pfam" id="PF00205"/>
    </source>
</evidence>
<evidence type="ECO:0000313" key="8">
    <source>
        <dbReference type="Proteomes" id="UP000183447"/>
    </source>
</evidence>
<accession>A0A1K2I0X6</accession>
<organism evidence="7 8">
    <name type="scientific">Devosia enhydra</name>
    <dbReference type="NCBI Taxonomy" id="665118"/>
    <lineage>
        <taxon>Bacteria</taxon>
        <taxon>Pseudomonadati</taxon>
        <taxon>Pseudomonadota</taxon>
        <taxon>Alphaproteobacteria</taxon>
        <taxon>Hyphomicrobiales</taxon>
        <taxon>Devosiaceae</taxon>
        <taxon>Devosia</taxon>
    </lineage>
</organism>
<dbReference type="Gene3D" id="3.40.50.1220">
    <property type="entry name" value="TPP-binding domain"/>
    <property type="match status" value="1"/>
</dbReference>
<dbReference type="FunFam" id="3.40.50.970:FF:000007">
    <property type="entry name" value="Acetolactate synthase"/>
    <property type="match status" value="1"/>
</dbReference>
<dbReference type="InterPro" id="IPR029035">
    <property type="entry name" value="DHS-like_NAD/FAD-binding_dom"/>
</dbReference>
<evidence type="ECO:0000313" key="7">
    <source>
        <dbReference type="EMBL" id="SFZ86045.1"/>
    </source>
</evidence>
<name>A0A1K2I0X6_9HYPH</name>
<dbReference type="GO" id="GO:0003984">
    <property type="term" value="F:acetolactate synthase activity"/>
    <property type="evidence" value="ECO:0007669"/>
    <property type="project" value="TreeGrafter"/>
</dbReference>
<evidence type="ECO:0000256" key="2">
    <source>
        <dbReference type="ARBA" id="ARBA00023052"/>
    </source>
</evidence>
<reference evidence="7 8" key="1">
    <citation type="submission" date="2016-11" db="EMBL/GenBank/DDBJ databases">
        <authorList>
            <person name="Jaros S."/>
            <person name="Januszkiewicz K."/>
            <person name="Wedrychowicz H."/>
        </authorList>
    </citation>
    <scope>NUCLEOTIDE SEQUENCE [LARGE SCALE GENOMIC DNA]</scope>
    <source>
        <strain evidence="7 8">ATCC 23634</strain>
    </source>
</reference>
<dbReference type="GO" id="GO:0005948">
    <property type="term" value="C:acetolactate synthase complex"/>
    <property type="evidence" value="ECO:0007669"/>
    <property type="project" value="TreeGrafter"/>
</dbReference>
<feature type="domain" description="Thiamine pyrophosphate enzyme central" evidence="4">
    <location>
        <begin position="192"/>
        <end position="318"/>
    </location>
</feature>
<dbReference type="SUPFAM" id="SSF52518">
    <property type="entry name" value="Thiamin diphosphate-binding fold (THDP-binding)"/>
    <property type="match status" value="2"/>
</dbReference>
<gene>
    <name evidence="7" type="ORF">SAMN02983003_3219</name>
</gene>
<dbReference type="STRING" id="665118.SAMN02983003_3219"/>
<dbReference type="RefSeq" id="WP_072345345.1">
    <property type="nucleotide sequence ID" value="NZ_FPKU01000003.1"/>
</dbReference>
<dbReference type="SUPFAM" id="SSF52467">
    <property type="entry name" value="DHS-like NAD/FAD-binding domain"/>
    <property type="match status" value="1"/>
</dbReference>
<dbReference type="InterPro" id="IPR011766">
    <property type="entry name" value="TPP_enzyme_TPP-bd"/>
</dbReference>
<dbReference type="Pfam" id="PF00205">
    <property type="entry name" value="TPP_enzyme_M"/>
    <property type="match status" value="1"/>
</dbReference>
<proteinExistence type="inferred from homology"/>
<dbReference type="Pfam" id="PF02775">
    <property type="entry name" value="TPP_enzyme_C"/>
    <property type="match status" value="1"/>
</dbReference>
<dbReference type="OrthoDB" id="4494979at2"/>
<dbReference type="CDD" id="cd07035">
    <property type="entry name" value="TPP_PYR_POX_like"/>
    <property type="match status" value="1"/>
</dbReference>
<sequence length="533" mass="56515">MNCSEVMVRYLAAAGTKYVFGYPGDPSVPFLEACRRQNMEFVLATREGTAGLMAEAYGQLTDMPGVALSTLGPGSSNLVNAVANAWADRVPMIAISGQIESRREPFFTHQVIDHNRVFSPISKYTTSILPTTVGTIMRKALRTAMADRPGPVHISTPGDVVGAEAQDDEIVLPPMNALAHGLGVSGDLGDPVKVITAARRPIILAGISAVRGKAGAAITALAEALGCPVVVAPMAKGIIDETHPYYAGTLDMACNAFVWDFLKSADLVLNIGFDAVELIKPWTVTRPIIHIDSVPNTDQIYQAGIEIVGQIAPVVEAITSHVGSSSARWSEAEVAKHREALRALYLAGRTSGRLNPTDVVDIALAASAPDTIATTDVGSHKLLVGQGWVSRSPKTMLMSNGLSSMGYSLPAAMVAKMVHPERNVVCFTGDGGLAMVLGELRTVSALKLGITIVVFCDNSLNRIELKQHARQFPAFGTTIPESDVPKLAEAMDCDAVRVDSAAELERAMAQGPAADRPLVIAAHIDPAQYMAQF</sequence>
<dbReference type="GO" id="GO:0009099">
    <property type="term" value="P:L-valine biosynthetic process"/>
    <property type="evidence" value="ECO:0007669"/>
    <property type="project" value="TreeGrafter"/>
</dbReference>
<comment type="similarity">
    <text evidence="1 3">Belongs to the TPP enzyme family.</text>
</comment>
<evidence type="ECO:0000256" key="3">
    <source>
        <dbReference type="RuleBase" id="RU362132"/>
    </source>
</evidence>
<dbReference type="InterPro" id="IPR012000">
    <property type="entry name" value="Thiamin_PyroP_enz_cen_dom"/>
</dbReference>
<dbReference type="Pfam" id="PF02776">
    <property type="entry name" value="TPP_enzyme_N"/>
    <property type="match status" value="1"/>
</dbReference>
<dbReference type="InterPro" id="IPR045229">
    <property type="entry name" value="TPP_enz"/>
</dbReference>
<feature type="domain" description="Thiamine pyrophosphate enzyme TPP-binding" evidence="5">
    <location>
        <begin position="376"/>
        <end position="521"/>
    </location>
</feature>
<dbReference type="Proteomes" id="UP000183447">
    <property type="component" value="Unassembled WGS sequence"/>
</dbReference>
<dbReference type="GO" id="GO:0030976">
    <property type="term" value="F:thiamine pyrophosphate binding"/>
    <property type="evidence" value="ECO:0007669"/>
    <property type="project" value="InterPro"/>
</dbReference>
<keyword evidence="8" id="KW-1185">Reference proteome</keyword>
<evidence type="ECO:0000259" key="5">
    <source>
        <dbReference type="Pfam" id="PF02775"/>
    </source>
</evidence>
<dbReference type="GO" id="GO:0009097">
    <property type="term" value="P:isoleucine biosynthetic process"/>
    <property type="evidence" value="ECO:0007669"/>
    <property type="project" value="TreeGrafter"/>
</dbReference>
<dbReference type="AlphaFoldDB" id="A0A1K2I0X6"/>
<evidence type="ECO:0000259" key="6">
    <source>
        <dbReference type="Pfam" id="PF02776"/>
    </source>
</evidence>
<dbReference type="InterPro" id="IPR012001">
    <property type="entry name" value="Thiamin_PyroP_enz_TPP-bd_dom"/>
</dbReference>